<accession>A0A816RC21</accession>
<evidence type="ECO:0000313" key="4">
    <source>
        <dbReference type="Proteomes" id="UP000663887"/>
    </source>
</evidence>
<name>A0A816RC21_9BILA</name>
<dbReference type="Proteomes" id="UP000663842">
    <property type="component" value="Unassembled WGS sequence"/>
</dbReference>
<feature type="domain" description="PiggyBac transposable element-derived protein" evidence="1">
    <location>
        <begin position="16"/>
        <end position="142"/>
    </location>
</feature>
<dbReference type="AlphaFoldDB" id="A0A816RC21"/>
<sequence length="277" mass="32210">MAKRPCTTQVDRPGRVTCTLRPNRIQGCPISTEKQFNQKNRGYYEYFISDNSKCIVIAGKDSKRVLLGSNHIGIEPETMIRRWAKEKRCTVDIKAPQIIKQYNKFIGGVDTLDMLVVLHQIPFKSKRWYTRTIWRIFDLMAIISWILMNSRRGDNSRDLTSHGSFRLFHFKSEIAKCLSRKPKLQRLPLTAVDSISDDDKENESPTKKIRELSSSVTHAIRYDESNHWPIFISAINATRCKNENCSKKRYWECSKCNVHLCLNSNNNCSTQYHTSKN</sequence>
<dbReference type="EMBL" id="CAJOBF010002312">
    <property type="protein sequence ID" value="CAF4025652.1"/>
    <property type="molecule type" value="Genomic_DNA"/>
</dbReference>
<dbReference type="PANTHER" id="PTHR47272">
    <property type="entry name" value="DDE_TNP_1_7 DOMAIN-CONTAINING PROTEIN"/>
    <property type="match status" value="1"/>
</dbReference>
<proteinExistence type="predicted"/>
<comment type="caution">
    <text evidence="2">The sequence shown here is derived from an EMBL/GenBank/DDBJ whole genome shotgun (WGS) entry which is preliminary data.</text>
</comment>
<dbReference type="Proteomes" id="UP000663887">
    <property type="component" value="Unassembled WGS sequence"/>
</dbReference>
<dbReference type="Pfam" id="PF13843">
    <property type="entry name" value="DDE_Tnp_1_7"/>
    <property type="match status" value="1"/>
</dbReference>
<evidence type="ECO:0000259" key="1">
    <source>
        <dbReference type="Pfam" id="PF13843"/>
    </source>
</evidence>
<protein>
    <recommendedName>
        <fullName evidence="1">PiggyBac transposable element-derived protein domain-containing protein</fullName>
    </recommendedName>
</protein>
<dbReference type="PANTHER" id="PTHR47272:SF2">
    <property type="entry name" value="PIGGYBAC TRANSPOSABLE ELEMENT-DERIVED PROTEIN 3-LIKE"/>
    <property type="match status" value="1"/>
</dbReference>
<gene>
    <name evidence="3" type="ORF">UXM345_LOCUS17654</name>
    <name evidence="2" type="ORF">XDN619_LOCUS12511</name>
</gene>
<evidence type="ECO:0000313" key="2">
    <source>
        <dbReference type="EMBL" id="CAF2070836.1"/>
    </source>
</evidence>
<organism evidence="2 4">
    <name type="scientific">Rotaria magnacalcarata</name>
    <dbReference type="NCBI Taxonomy" id="392030"/>
    <lineage>
        <taxon>Eukaryota</taxon>
        <taxon>Metazoa</taxon>
        <taxon>Spiralia</taxon>
        <taxon>Gnathifera</taxon>
        <taxon>Rotifera</taxon>
        <taxon>Eurotatoria</taxon>
        <taxon>Bdelloidea</taxon>
        <taxon>Philodinida</taxon>
        <taxon>Philodinidae</taxon>
        <taxon>Rotaria</taxon>
    </lineage>
</organism>
<reference evidence="2" key="1">
    <citation type="submission" date="2021-02" db="EMBL/GenBank/DDBJ databases">
        <authorList>
            <person name="Nowell W R."/>
        </authorList>
    </citation>
    <scope>NUCLEOTIDE SEQUENCE</scope>
</reference>
<dbReference type="EMBL" id="CAJNRG010004940">
    <property type="protein sequence ID" value="CAF2070836.1"/>
    <property type="molecule type" value="Genomic_DNA"/>
</dbReference>
<evidence type="ECO:0000313" key="3">
    <source>
        <dbReference type="EMBL" id="CAF4025652.1"/>
    </source>
</evidence>
<dbReference type="InterPro" id="IPR029526">
    <property type="entry name" value="PGBD"/>
</dbReference>